<evidence type="ECO:0000256" key="1">
    <source>
        <dbReference type="SAM" id="MobiDB-lite"/>
    </source>
</evidence>
<evidence type="ECO:0000313" key="2">
    <source>
        <dbReference type="EMBL" id="EFH90424.1"/>
    </source>
</evidence>
<dbReference type="CDD" id="cd10719">
    <property type="entry name" value="DnaJ_zf"/>
    <property type="match status" value="1"/>
</dbReference>
<dbReference type="SUPFAM" id="SSF57938">
    <property type="entry name" value="DnaJ/Hsp40 cysteine-rich domain"/>
    <property type="match status" value="1"/>
</dbReference>
<feature type="compositionally biased region" description="Basic and acidic residues" evidence="1">
    <location>
        <begin position="516"/>
        <end position="525"/>
    </location>
</feature>
<dbReference type="OrthoDB" id="139726at2"/>
<dbReference type="PANTHER" id="PTHR48465:SF1">
    <property type="entry name" value="PROTEIN SSUH2 HOMOLOG"/>
    <property type="match status" value="1"/>
</dbReference>
<feature type="region of interest" description="Disordered" evidence="1">
    <location>
        <begin position="466"/>
        <end position="537"/>
    </location>
</feature>
<name>D6TF24_KTERA</name>
<proteinExistence type="predicted"/>
<sequence>MGDEYRENDNYNYDPHTHEQKDGFQGSSDDLDKRIEDIKRLVVQGANEAQQRIKRVVDRAGGYWQQSQTTPMPHQPSSVEEHRIRQLANMWSNQNWRVARELGTYMEVRSLRTDEVWEVTLETRWETRTMEIVNEPYQGRNVGMPRPLLPVWDYQLADVVGLKAPLTRTRLNDLDEVVSCTNCNSTGHVLCSNCNGRGWIVCPECKGRTKKRCTTCRGRGYISDVTPGGEKKPFFQRQADTLMRSVSGKFSDALDGIRQQGVPVPNPMDTDPASKGPVIPCPDCVKGEMPCTCGNGKRVCDVCEGARMALCNNCAGTGKLVRHREIVRSFDLRTQARIVGESVIPSQYLEKSHGDLVYSAEITEPLYADAPPDEVPNDVWRSAVEMINAEQRQDKPGIDPQTQSRPTLQVVELVRIPYTVVDYHYADQDYTLYIYDNEGQEKFYADSYPVRWDRIDRLFKAISNDLLTPAPGAAPGATGTPTSSEESNRGYKAERTTGGYRVPIEFSPYEPEEEEGEKKPEKPDDNQGFNGNDYRYR</sequence>
<feature type="compositionally biased region" description="Low complexity" evidence="1">
    <location>
        <begin position="468"/>
        <end position="482"/>
    </location>
</feature>
<dbReference type="InterPro" id="IPR036410">
    <property type="entry name" value="HSP_DnaJ_Cys-rich_dom_sf"/>
</dbReference>
<keyword evidence="3" id="KW-1185">Reference proteome</keyword>
<feature type="compositionally biased region" description="Basic and acidic residues" evidence="1">
    <location>
        <begin position="1"/>
        <end position="22"/>
    </location>
</feature>
<comment type="caution">
    <text evidence="2">The sequence shown here is derived from an EMBL/GenBank/DDBJ whole genome shotgun (WGS) entry which is preliminary data.</text>
</comment>
<dbReference type="RefSeq" id="WP_007907782.1">
    <property type="nucleotide sequence ID" value="NZ_ADVG01000001.1"/>
</dbReference>
<dbReference type="GO" id="GO:0051082">
    <property type="term" value="F:unfolded protein binding"/>
    <property type="evidence" value="ECO:0007669"/>
    <property type="project" value="InterPro"/>
</dbReference>
<dbReference type="STRING" id="485913.Krac_12045"/>
<dbReference type="AlphaFoldDB" id="D6TF24"/>
<accession>D6TF24</accession>
<dbReference type="InterPro" id="IPR052789">
    <property type="entry name" value="SSUH2_homolog"/>
</dbReference>
<organism evidence="2 3">
    <name type="scientific">Ktedonobacter racemifer DSM 44963</name>
    <dbReference type="NCBI Taxonomy" id="485913"/>
    <lineage>
        <taxon>Bacteria</taxon>
        <taxon>Bacillati</taxon>
        <taxon>Chloroflexota</taxon>
        <taxon>Ktedonobacteria</taxon>
        <taxon>Ktedonobacterales</taxon>
        <taxon>Ktedonobacteraceae</taxon>
        <taxon>Ktedonobacter</taxon>
    </lineage>
</organism>
<dbReference type="InParanoid" id="D6TF24"/>
<dbReference type="GO" id="GO:0031072">
    <property type="term" value="F:heat shock protein binding"/>
    <property type="evidence" value="ECO:0007669"/>
    <property type="project" value="InterPro"/>
</dbReference>
<reference evidence="2 3" key="1">
    <citation type="journal article" date="2011" name="Stand. Genomic Sci.">
        <title>Non-contiguous finished genome sequence and contextual data of the filamentous soil bacterium Ktedonobacter racemifer type strain (SOSP1-21).</title>
        <authorList>
            <person name="Chang Y.J."/>
            <person name="Land M."/>
            <person name="Hauser L."/>
            <person name="Chertkov O."/>
            <person name="Del Rio T.G."/>
            <person name="Nolan M."/>
            <person name="Copeland A."/>
            <person name="Tice H."/>
            <person name="Cheng J.F."/>
            <person name="Lucas S."/>
            <person name="Han C."/>
            <person name="Goodwin L."/>
            <person name="Pitluck S."/>
            <person name="Ivanova N."/>
            <person name="Ovchinikova G."/>
            <person name="Pati A."/>
            <person name="Chen A."/>
            <person name="Palaniappan K."/>
            <person name="Mavromatis K."/>
            <person name="Liolios K."/>
            <person name="Brettin T."/>
            <person name="Fiebig A."/>
            <person name="Rohde M."/>
            <person name="Abt B."/>
            <person name="Goker M."/>
            <person name="Detter J.C."/>
            <person name="Woyke T."/>
            <person name="Bristow J."/>
            <person name="Eisen J.A."/>
            <person name="Markowitz V."/>
            <person name="Hugenholtz P."/>
            <person name="Kyrpides N.C."/>
            <person name="Klenk H.P."/>
            <person name="Lapidus A."/>
        </authorList>
    </citation>
    <scope>NUCLEOTIDE SEQUENCE [LARGE SCALE GENOMIC DNA]</scope>
    <source>
        <strain evidence="3">DSM 44963</strain>
    </source>
</reference>
<gene>
    <name evidence="2" type="ORF">Krac_12045</name>
</gene>
<feature type="region of interest" description="Disordered" evidence="1">
    <location>
        <begin position="1"/>
        <end position="30"/>
    </location>
</feature>
<dbReference type="InterPro" id="IPR001305">
    <property type="entry name" value="HSP_DnaJ_Cys-rich_dom"/>
</dbReference>
<evidence type="ECO:0000313" key="3">
    <source>
        <dbReference type="Proteomes" id="UP000004508"/>
    </source>
</evidence>
<feature type="compositionally biased region" description="Basic and acidic residues" evidence="1">
    <location>
        <begin position="486"/>
        <end position="495"/>
    </location>
</feature>
<protein>
    <submittedName>
        <fullName evidence="2">Uncharacterized protein</fullName>
    </submittedName>
</protein>
<dbReference type="EMBL" id="ADVG01000001">
    <property type="protein sequence ID" value="EFH90424.1"/>
    <property type="molecule type" value="Genomic_DNA"/>
</dbReference>
<dbReference type="PANTHER" id="PTHR48465">
    <property type="entry name" value="PROTEIN SSUH2 HOMOLOG"/>
    <property type="match status" value="1"/>
</dbReference>
<dbReference type="Proteomes" id="UP000004508">
    <property type="component" value="Unassembled WGS sequence"/>
</dbReference>